<dbReference type="SUPFAM" id="SSF48403">
    <property type="entry name" value="Ankyrin repeat"/>
    <property type="match status" value="1"/>
</dbReference>
<accession>A0AA47NUM1</accession>
<comment type="caution">
    <text evidence="7">The sequence shown here is derived from an EMBL/GenBank/DDBJ whole genome shotgun (WGS) entry which is preliminary data.</text>
</comment>
<evidence type="ECO:0000256" key="5">
    <source>
        <dbReference type="SAM" id="MobiDB-lite"/>
    </source>
</evidence>
<evidence type="ECO:0000256" key="2">
    <source>
        <dbReference type="ARBA" id="ARBA00023043"/>
    </source>
</evidence>
<evidence type="ECO:0000256" key="3">
    <source>
        <dbReference type="ARBA" id="ARBA00038122"/>
    </source>
</evidence>
<feature type="region of interest" description="Disordered" evidence="5">
    <location>
        <begin position="79"/>
        <end position="147"/>
    </location>
</feature>
<feature type="domain" description="SOWAHA-C winged helix-turn-helix" evidence="6">
    <location>
        <begin position="2"/>
        <end position="83"/>
    </location>
</feature>
<dbReference type="Proteomes" id="UP001174136">
    <property type="component" value="Unassembled WGS sequence"/>
</dbReference>
<dbReference type="Pfam" id="PF12796">
    <property type="entry name" value="Ank_2"/>
    <property type="match status" value="1"/>
</dbReference>
<evidence type="ECO:0000256" key="1">
    <source>
        <dbReference type="ARBA" id="ARBA00022737"/>
    </source>
</evidence>
<name>A0AA47NUM1_MERPO</name>
<reference evidence="7" key="1">
    <citation type="journal article" date="2023" name="Front. Mar. Sci.">
        <title>A new Merluccius polli reference genome to investigate the effects of global change in West African waters.</title>
        <authorList>
            <person name="Mateo J.L."/>
            <person name="Blanco-Fernandez C."/>
            <person name="Garcia-Vazquez E."/>
            <person name="Machado-Schiaffino G."/>
        </authorList>
    </citation>
    <scope>NUCLEOTIDE SEQUENCE</scope>
    <source>
        <strain evidence="7">C29</strain>
        <tissue evidence="7">Fin</tissue>
    </source>
</reference>
<dbReference type="EMBL" id="JAOPHQ010004549">
    <property type="protein sequence ID" value="KAK0139191.1"/>
    <property type="molecule type" value="Genomic_DNA"/>
</dbReference>
<sequence length="466" mass="51757">MEITQDKVVSLLVQGNGKVKNADLLGWFKGCFDSSDPVEKKQNRDLFKGIVNHLAVVKEIDDVKYIVLKTKYRHLLTEGQHGHPLEKSENESRPPGERTPARREGADGYGDEGGGGGSMSAVSPQQLPTSAVSEAHCEEKRRHSHGDSAVSVIELALQRSNFSDLKLKRALHFDIGRHSGEHKENYSRESPPCVHKTNVSNTSKPYGLPLRAPPSDTKSQIHKLKCISDDPGHEGKASSLMGRPPKTPQSHSSPSQEETARDPRFSSAVPLEAAEHEWLVKSAAGQWSTVYGLLLRDNQLVEKRDFISGFTALHWAAKWGNSEILAKMIRISRERGADVDVNARTHGGYTPLHIAALHDQEYVLGMLVGEFGADASLRDNCGKRAYHYLHGGITGRVRELLAGAKPPPEEQEAPQKQQDREDADLFKGLHTISRLFQPHTGGTHRKKHKHRSEIYSLSEEHREESE</sequence>
<dbReference type="InterPro" id="IPR002110">
    <property type="entry name" value="Ankyrin_rpt"/>
</dbReference>
<keyword evidence="2 4" id="KW-0040">ANK repeat</keyword>
<feature type="region of interest" description="Disordered" evidence="5">
    <location>
        <begin position="405"/>
        <end position="424"/>
    </location>
</feature>
<organism evidence="7 8">
    <name type="scientific">Merluccius polli</name>
    <name type="common">Benguela hake</name>
    <name type="synonym">Merluccius cadenati</name>
    <dbReference type="NCBI Taxonomy" id="89951"/>
    <lineage>
        <taxon>Eukaryota</taxon>
        <taxon>Metazoa</taxon>
        <taxon>Chordata</taxon>
        <taxon>Craniata</taxon>
        <taxon>Vertebrata</taxon>
        <taxon>Euteleostomi</taxon>
        <taxon>Actinopterygii</taxon>
        <taxon>Neopterygii</taxon>
        <taxon>Teleostei</taxon>
        <taxon>Neoteleostei</taxon>
        <taxon>Acanthomorphata</taxon>
        <taxon>Zeiogadaria</taxon>
        <taxon>Gadariae</taxon>
        <taxon>Gadiformes</taxon>
        <taxon>Gadoidei</taxon>
        <taxon>Merlucciidae</taxon>
        <taxon>Merluccius</taxon>
    </lineage>
</organism>
<dbReference type="PROSITE" id="PS50088">
    <property type="entry name" value="ANK_REPEAT"/>
    <property type="match status" value="2"/>
</dbReference>
<dbReference type="Gene3D" id="1.25.40.20">
    <property type="entry name" value="Ankyrin repeat-containing domain"/>
    <property type="match status" value="1"/>
</dbReference>
<feature type="compositionally biased region" description="Basic residues" evidence="5">
    <location>
        <begin position="442"/>
        <end position="451"/>
    </location>
</feature>
<keyword evidence="8" id="KW-1185">Reference proteome</keyword>
<protein>
    <submittedName>
        <fullName evidence="7">Ankyrin repeat domain-containing protein SOWAHA</fullName>
    </submittedName>
</protein>
<dbReference type="InterPro" id="IPR036770">
    <property type="entry name" value="Ankyrin_rpt-contain_sf"/>
</dbReference>
<feature type="repeat" description="ANK" evidence="4">
    <location>
        <begin position="347"/>
        <end position="380"/>
    </location>
</feature>
<evidence type="ECO:0000256" key="4">
    <source>
        <dbReference type="PROSITE-ProRule" id="PRU00023"/>
    </source>
</evidence>
<feature type="compositionally biased region" description="Polar residues" evidence="5">
    <location>
        <begin position="120"/>
        <end position="132"/>
    </location>
</feature>
<feature type="region of interest" description="Disordered" evidence="5">
    <location>
        <begin position="434"/>
        <end position="466"/>
    </location>
</feature>
<dbReference type="PANTHER" id="PTHR14491:SF2">
    <property type="entry name" value="ANKYRIN REPEAT DOMAIN-CONTAINING PROTEIN SOWAHA"/>
    <property type="match status" value="1"/>
</dbReference>
<keyword evidence="1" id="KW-0677">Repeat</keyword>
<evidence type="ECO:0000259" key="6">
    <source>
        <dbReference type="Pfam" id="PF25877"/>
    </source>
</evidence>
<dbReference type="PROSITE" id="PS50297">
    <property type="entry name" value="ANK_REP_REGION"/>
    <property type="match status" value="2"/>
</dbReference>
<feature type="compositionally biased region" description="Basic and acidic residues" evidence="5">
    <location>
        <begin position="80"/>
        <end position="106"/>
    </location>
</feature>
<dbReference type="InterPro" id="IPR058889">
    <property type="entry name" value="WHD_SOWAHA-C"/>
</dbReference>
<gene>
    <name evidence="7" type="primary">Sowaha</name>
    <name evidence="7" type="ORF">N1851_024118</name>
</gene>
<evidence type="ECO:0000313" key="8">
    <source>
        <dbReference type="Proteomes" id="UP001174136"/>
    </source>
</evidence>
<proteinExistence type="inferred from homology"/>
<dbReference type="PANTHER" id="PTHR14491">
    <property type="entry name" value="SOSONDOWAH, ISOFORM G"/>
    <property type="match status" value="1"/>
</dbReference>
<dbReference type="AlphaFoldDB" id="A0AA47NUM1"/>
<dbReference type="Pfam" id="PF25877">
    <property type="entry name" value="WHD_SOWAH"/>
    <property type="match status" value="1"/>
</dbReference>
<comment type="similarity">
    <text evidence="3">Belongs to the SOWAH family.</text>
</comment>
<evidence type="ECO:0000313" key="7">
    <source>
        <dbReference type="EMBL" id="KAK0139191.1"/>
    </source>
</evidence>
<feature type="compositionally biased region" description="Basic and acidic residues" evidence="5">
    <location>
        <begin position="226"/>
        <end position="236"/>
    </location>
</feature>
<feature type="compositionally biased region" description="Polar residues" evidence="5">
    <location>
        <begin position="248"/>
        <end position="257"/>
    </location>
</feature>
<feature type="compositionally biased region" description="Gly residues" evidence="5">
    <location>
        <begin position="107"/>
        <end position="118"/>
    </location>
</feature>
<feature type="region of interest" description="Disordered" evidence="5">
    <location>
        <begin position="181"/>
        <end position="267"/>
    </location>
</feature>
<feature type="repeat" description="ANK" evidence="4">
    <location>
        <begin position="308"/>
        <end position="344"/>
    </location>
</feature>
<dbReference type="SMART" id="SM00248">
    <property type="entry name" value="ANK"/>
    <property type="match status" value="2"/>
</dbReference>